<keyword evidence="3 5" id="KW-0067">ATP-binding</keyword>
<feature type="binding site" evidence="7">
    <location>
        <position position="114"/>
    </location>
    <ligand>
        <name>L-glutamine</name>
        <dbReference type="ChEBI" id="CHEBI:58359"/>
    </ligand>
</feature>
<dbReference type="OrthoDB" id="409189at2759"/>
<feature type="active site" description="For GATase activity" evidence="6">
    <location>
        <position position="2"/>
    </location>
</feature>
<keyword evidence="11" id="KW-1185">Reference proteome</keyword>
<accession>A0A319D415</accession>
<dbReference type="InterPro" id="IPR033738">
    <property type="entry name" value="AsnB_N"/>
</dbReference>
<dbReference type="PANTHER" id="PTHR43284:SF1">
    <property type="entry name" value="ASPARAGINE SYNTHETASE"/>
    <property type="match status" value="1"/>
</dbReference>
<evidence type="ECO:0000313" key="10">
    <source>
        <dbReference type="EMBL" id="PYH91909.1"/>
    </source>
</evidence>
<dbReference type="InterPro" id="IPR017932">
    <property type="entry name" value="GATase_2_dom"/>
</dbReference>
<evidence type="ECO:0000259" key="9">
    <source>
        <dbReference type="PROSITE" id="PS51278"/>
    </source>
</evidence>
<feature type="binding site" evidence="7">
    <location>
        <position position="315"/>
    </location>
    <ligand>
        <name>ATP</name>
        <dbReference type="ChEBI" id="CHEBI:30616"/>
    </ligand>
</feature>
<dbReference type="InterPro" id="IPR029055">
    <property type="entry name" value="Ntn_hydrolases_N"/>
</dbReference>
<dbReference type="EMBL" id="KZ825931">
    <property type="protein sequence ID" value="PYH91909.1"/>
    <property type="molecule type" value="Genomic_DNA"/>
</dbReference>
<dbReference type="AlphaFoldDB" id="A0A319D415"/>
<keyword evidence="6" id="KW-0061">Asparagine biosynthesis</keyword>
<sequence>MCGLTAFLRLSGDKTCPQDKIEGASPPDLKSQVDSSLDLIKHRGPDARGQWFSPDSRVGLGHVRLSIIDLSPAGNQPFHDGDDNVHAVVNGELYDYEKIRAELAEGYDFKSDCDCEIVIALYHRYGESFLSHLRGEFSLVLWDAKKQLFIAARDRYGIKSLYYTVVDGRLLVATEMKCFLPFGWKPEWDVVNLRDKAWMYGPSMFFKDVHRVGPGQYLISRDFNAAEVKTYWDLDYPSKHHVYPKTEAETVERVRELLIESVQHRLRADVGVGVFLSGGIDSSAVAGMTAHIIQQGKSLGNDASGKLSNLTAFTVQFDKNSGFDESDIARRTAESLGIDFQTVLLDEETIASKLEDTVWHTETPIPDVNGMGRLALAETARAAGKRVILTGEGSDEHFSGYGDFLWSYLREPDHAWTSSSDAGAQSAEMWEVANEMVAKGVAGTVIKSTDTEAAEKLNNSSIFPRVEWVCQLPFDKWTDRYTRGRPETSFAESFSEKVLADVKGKWHPLHSSQYQWTKSVLANYILRYIGDNIDMVHQIETRPPFLDHHLTEYVNQIPPSLKIKYDTVNRTLREKHILREAMKPFVTEEIYNRMKQPYIGPTQYKKGGPVQKALEALLTESNVRELGFIDWDTVQDNLKKAFRDQNPVYFRSTLGVAQLVVLGKRFGVKRAQDPKAEAVGDGGPTCPCVVS</sequence>
<gene>
    <name evidence="10" type="ORF">BO71DRAFT_384622</name>
</gene>
<dbReference type="InterPro" id="IPR014729">
    <property type="entry name" value="Rossmann-like_a/b/a_fold"/>
</dbReference>
<dbReference type="GO" id="GO:0006529">
    <property type="term" value="P:asparagine biosynthetic process"/>
    <property type="evidence" value="ECO:0007669"/>
    <property type="project" value="UniProtKB-KW"/>
</dbReference>
<feature type="domain" description="Glutamine amidotransferase type-2" evidence="9">
    <location>
        <begin position="2"/>
        <end position="223"/>
    </location>
</feature>
<dbReference type="VEuPathDB" id="FungiDB:BO71DRAFT_384622"/>
<dbReference type="CDD" id="cd00712">
    <property type="entry name" value="AsnB"/>
    <property type="match status" value="1"/>
</dbReference>
<dbReference type="Pfam" id="PF13537">
    <property type="entry name" value="GATase_7"/>
    <property type="match status" value="1"/>
</dbReference>
<evidence type="ECO:0000256" key="7">
    <source>
        <dbReference type="PIRSR" id="PIRSR001589-2"/>
    </source>
</evidence>
<proteinExistence type="inferred from homology"/>
<dbReference type="PIRSF" id="PIRSF001589">
    <property type="entry name" value="Asn_synthetase_glu-h"/>
    <property type="match status" value="1"/>
</dbReference>
<name>A0A319D415_9EURO</name>
<evidence type="ECO:0000313" key="11">
    <source>
        <dbReference type="Proteomes" id="UP000247810"/>
    </source>
</evidence>
<dbReference type="PROSITE" id="PS51278">
    <property type="entry name" value="GATASE_TYPE_2"/>
    <property type="match status" value="1"/>
</dbReference>
<dbReference type="PANTHER" id="PTHR43284">
    <property type="entry name" value="ASPARAGINE SYNTHETASE (GLUTAMINE-HYDROLYZING)"/>
    <property type="match status" value="1"/>
</dbReference>
<dbReference type="InterPro" id="IPR001962">
    <property type="entry name" value="Asn_synthase"/>
</dbReference>
<dbReference type="Gene3D" id="3.60.20.10">
    <property type="entry name" value="Glutamine Phosphoribosylpyrophosphate, subunit 1, domain 1"/>
    <property type="match status" value="1"/>
</dbReference>
<comment type="similarity">
    <text evidence="1">Belongs to the asparagine synthetase family.</text>
</comment>
<dbReference type="FunFam" id="3.60.20.10:FF:000155">
    <property type="entry name" value="Asparagine synthetase (Eurofung)"/>
    <property type="match status" value="1"/>
</dbReference>
<organism evidence="10 11">
    <name type="scientific">Aspergillus ellipticus CBS 707.79</name>
    <dbReference type="NCBI Taxonomy" id="1448320"/>
    <lineage>
        <taxon>Eukaryota</taxon>
        <taxon>Fungi</taxon>
        <taxon>Dikarya</taxon>
        <taxon>Ascomycota</taxon>
        <taxon>Pezizomycotina</taxon>
        <taxon>Eurotiomycetes</taxon>
        <taxon>Eurotiomycetidae</taxon>
        <taxon>Eurotiales</taxon>
        <taxon>Aspergillaceae</taxon>
        <taxon>Aspergillus</taxon>
        <taxon>Aspergillus subgen. Circumdati</taxon>
    </lineage>
</organism>
<evidence type="ECO:0000256" key="1">
    <source>
        <dbReference type="ARBA" id="ARBA00005752"/>
    </source>
</evidence>
<dbReference type="SUPFAM" id="SSF52402">
    <property type="entry name" value="Adenine nucleotide alpha hydrolases-like"/>
    <property type="match status" value="1"/>
</dbReference>
<evidence type="ECO:0000256" key="4">
    <source>
        <dbReference type="ARBA" id="ARBA00022962"/>
    </source>
</evidence>
<dbReference type="NCBIfam" id="TIGR01536">
    <property type="entry name" value="asn_synth_AEB"/>
    <property type="match status" value="1"/>
</dbReference>
<evidence type="ECO:0000256" key="5">
    <source>
        <dbReference type="PIRNR" id="PIRNR001589"/>
    </source>
</evidence>
<feature type="site" description="Important for beta-aspartyl-AMP intermediate formation" evidence="8">
    <location>
        <position position="392"/>
    </location>
</feature>
<dbReference type="STRING" id="1448320.A0A319D415"/>
<protein>
    <submittedName>
        <fullName evidence="10">Asparagine synthetase</fullName>
    </submittedName>
</protein>
<keyword evidence="4 6" id="KW-0315">Glutamine amidotransferase</keyword>
<keyword evidence="2 5" id="KW-0547">Nucleotide-binding</keyword>
<dbReference type="CDD" id="cd01991">
    <property type="entry name" value="Asn_synthase_B_C"/>
    <property type="match status" value="1"/>
</dbReference>
<keyword evidence="6" id="KW-0028">Amino-acid biosynthesis</keyword>
<dbReference type="SUPFAM" id="SSF56235">
    <property type="entry name" value="N-terminal nucleophile aminohydrolases (Ntn hydrolases)"/>
    <property type="match status" value="1"/>
</dbReference>
<dbReference type="GO" id="GO:0005829">
    <property type="term" value="C:cytosol"/>
    <property type="evidence" value="ECO:0007669"/>
    <property type="project" value="TreeGrafter"/>
</dbReference>
<dbReference type="InterPro" id="IPR006426">
    <property type="entry name" value="Asn_synth_AEB"/>
</dbReference>
<reference evidence="10 11" key="1">
    <citation type="submission" date="2018-02" db="EMBL/GenBank/DDBJ databases">
        <title>The genomes of Aspergillus section Nigri reveals drivers in fungal speciation.</title>
        <authorList>
            <consortium name="DOE Joint Genome Institute"/>
            <person name="Vesth T.C."/>
            <person name="Nybo J."/>
            <person name="Theobald S."/>
            <person name="Brandl J."/>
            <person name="Frisvad J.C."/>
            <person name="Nielsen K.F."/>
            <person name="Lyhne E.K."/>
            <person name="Kogle M.E."/>
            <person name="Kuo A."/>
            <person name="Riley R."/>
            <person name="Clum A."/>
            <person name="Nolan M."/>
            <person name="Lipzen A."/>
            <person name="Salamov A."/>
            <person name="Henrissat B."/>
            <person name="Wiebenga A."/>
            <person name="De vries R.P."/>
            <person name="Grigoriev I.V."/>
            <person name="Mortensen U.H."/>
            <person name="Andersen M.R."/>
            <person name="Baker S.E."/>
        </authorList>
    </citation>
    <scope>NUCLEOTIDE SEQUENCE [LARGE SCALE GENOMIC DNA]</scope>
    <source>
        <strain evidence="10 11">CBS 707.79</strain>
    </source>
</reference>
<dbReference type="Gene3D" id="3.40.50.620">
    <property type="entry name" value="HUPs"/>
    <property type="match status" value="1"/>
</dbReference>
<evidence type="ECO:0000256" key="6">
    <source>
        <dbReference type="PIRSR" id="PIRSR001589-1"/>
    </source>
</evidence>
<dbReference type="GO" id="GO:0005524">
    <property type="term" value="F:ATP binding"/>
    <property type="evidence" value="ECO:0007669"/>
    <property type="project" value="UniProtKB-KW"/>
</dbReference>
<dbReference type="InterPro" id="IPR051786">
    <property type="entry name" value="ASN_synthetase/amidase"/>
</dbReference>
<evidence type="ECO:0000256" key="3">
    <source>
        <dbReference type="ARBA" id="ARBA00022840"/>
    </source>
</evidence>
<dbReference type="Proteomes" id="UP000247810">
    <property type="component" value="Unassembled WGS sequence"/>
</dbReference>
<evidence type="ECO:0000256" key="8">
    <source>
        <dbReference type="PIRSR" id="PIRSR001589-3"/>
    </source>
</evidence>
<dbReference type="Pfam" id="PF00733">
    <property type="entry name" value="Asn_synthase"/>
    <property type="match status" value="1"/>
</dbReference>
<dbReference type="GO" id="GO:0004066">
    <property type="term" value="F:asparagine synthase (glutamine-hydrolyzing) activity"/>
    <property type="evidence" value="ECO:0007669"/>
    <property type="project" value="InterPro"/>
</dbReference>
<evidence type="ECO:0000256" key="2">
    <source>
        <dbReference type="ARBA" id="ARBA00022741"/>
    </source>
</evidence>